<dbReference type="PANTHER" id="PTHR20856">
    <property type="entry name" value="DNA-DIRECTED RNA POLYMERASE I SUBUNIT 2"/>
    <property type="match status" value="1"/>
</dbReference>
<evidence type="ECO:0000313" key="9">
    <source>
        <dbReference type="EMBL" id="VEL25874.1"/>
    </source>
</evidence>
<evidence type="ECO:0000256" key="5">
    <source>
        <dbReference type="ARBA" id="ARBA00022695"/>
    </source>
</evidence>
<accession>A0A3S5BIV5</accession>
<feature type="domain" description="RNA polymerase Rpb2" evidence="8">
    <location>
        <begin position="46"/>
        <end position="106"/>
    </location>
</feature>
<dbReference type="OrthoDB" id="10248617at2759"/>
<keyword evidence="4" id="KW-0808">Transferase</keyword>
<comment type="caution">
    <text evidence="9">The sequence shown here is derived from an EMBL/GenBank/DDBJ whole genome shotgun (WGS) entry which is preliminary data.</text>
</comment>
<reference evidence="9" key="1">
    <citation type="submission" date="2018-11" db="EMBL/GenBank/DDBJ databases">
        <authorList>
            <consortium name="Pathogen Informatics"/>
        </authorList>
    </citation>
    <scope>NUCLEOTIDE SEQUENCE</scope>
</reference>
<dbReference type="GO" id="GO:0003677">
    <property type="term" value="F:DNA binding"/>
    <property type="evidence" value="ECO:0007669"/>
    <property type="project" value="InterPro"/>
</dbReference>
<evidence type="ECO:0000256" key="1">
    <source>
        <dbReference type="ARBA" id="ARBA00006835"/>
    </source>
</evidence>
<sequence length="145" mass="16388">MNGSFSFSCSKPLDHGILLMGQFYLLFHQELPFFIVFPVHITRFIIYVNGKPIGFTEQPGTLVRLIRGLRRACCLHQFVSVHIKTAQRCVHVVSDGGRLCRPYIIVSAGSPLLTQAMIEVCLTGIYFPFALLFLIFILRKSLELA</sequence>
<keyword evidence="7" id="KW-1133">Transmembrane helix</keyword>
<name>A0A3S5BIV5_9PLAT</name>
<evidence type="ECO:0000313" key="10">
    <source>
        <dbReference type="Proteomes" id="UP000784294"/>
    </source>
</evidence>
<protein>
    <recommendedName>
        <fullName evidence="2">DNA-directed RNA polymerase</fullName>
        <ecNumber evidence="2">2.7.7.6</ecNumber>
    </recommendedName>
</protein>
<dbReference type="AlphaFoldDB" id="A0A3S5BIV5"/>
<keyword evidence="7" id="KW-0472">Membrane</keyword>
<keyword evidence="10" id="KW-1185">Reference proteome</keyword>
<evidence type="ECO:0000256" key="6">
    <source>
        <dbReference type="ARBA" id="ARBA00023163"/>
    </source>
</evidence>
<dbReference type="GO" id="GO:0006351">
    <property type="term" value="P:DNA-templated transcription"/>
    <property type="evidence" value="ECO:0007669"/>
    <property type="project" value="InterPro"/>
</dbReference>
<feature type="transmembrane region" description="Helical" evidence="7">
    <location>
        <begin position="116"/>
        <end position="138"/>
    </location>
</feature>
<dbReference type="GO" id="GO:0003899">
    <property type="term" value="F:DNA-directed RNA polymerase activity"/>
    <property type="evidence" value="ECO:0007669"/>
    <property type="project" value="UniProtKB-EC"/>
</dbReference>
<dbReference type="InterPro" id="IPR007646">
    <property type="entry name" value="RNA_pol_Rpb2_4"/>
</dbReference>
<dbReference type="Gene3D" id="3.90.1070.20">
    <property type="match status" value="1"/>
</dbReference>
<dbReference type="EC" id="2.7.7.6" evidence="2"/>
<dbReference type="Proteomes" id="UP000784294">
    <property type="component" value="Unassembled WGS sequence"/>
</dbReference>
<comment type="similarity">
    <text evidence="1">Belongs to the RNA polymerase beta chain family.</text>
</comment>
<gene>
    <name evidence="9" type="ORF">PXEA_LOCUS19314</name>
</gene>
<evidence type="ECO:0000256" key="3">
    <source>
        <dbReference type="ARBA" id="ARBA00022478"/>
    </source>
</evidence>
<proteinExistence type="inferred from homology"/>
<dbReference type="InterPro" id="IPR015712">
    <property type="entry name" value="DNA-dir_RNA_pol_su2"/>
</dbReference>
<keyword evidence="3" id="KW-0240">DNA-directed RNA polymerase</keyword>
<dbReference type="GO" id="GO:0032549">
    <property type="term" value="F:ribonucleoside binding"/>
    <property type="evidence" value="ECO:0007669"/>
    <property type="project" value="InterPro"/>
</dbReference>
<dbReference type="GO" id="GO:0000428">
    <property type="term" value="C:DNA-directed RNA polymerase complex"/>
    <property type="evidence" value="ECO:0007669"/>
    <property type="project" value="UniProtKB-KW"/>
</dbReference>
<evidence type="ECO:0000256" key="4">
    <source>
        <dbReference type="ARBA" id="ARBA00022679"/>
    </source>
</evidence>
<keyword evidence="5" id="KW-0548">Nucleotidyltransferase</keyword>
<evidence type="ECO:0000256" key="2">
    <source>
        <dbReference type="ARBA" id="ARBA00012418"/>
    </source>
</evidence>
<evidence type="ECO:0000256" key="7">
    <source>
        <dbReference type="SAM" id="Phobius"/>
    </source>
</evidence>
<keyword evidence="7" id="KW-0812">Transmembrane</keyword>
<organism evidence="9 10">
    <name type="scientific">Protopolystoma xenopodis</name>
    <dbReference type="NCBI Taxonomy" id="117903"/>
    <lineage>
        <taxon>Eukaryota</taxon>
        <taxon>Metazoa</taxon>
        <taxon>Spiralia</taxon>
        <taxon>Lophotrochozoa</taxon>
        <taxon>Platyhelminthes</taxon>
        <taxon>Monogenea</taxon>
        <taxon>Polyopisthocotylea</taxon>
        <taxon>Polystomatidea</taxon>
        <taxon>Polystomatidae</taxon>
        <taxon>Protopolystoma</taxon>
    </lineage>
</organism>
<dbReference type="Pfam" id="PF04566">
    <property type="entry name" value="RNA_pol_Rpb2_4"/>
    <property type="match status" value="1"/>
</dbReference>
<keyword evidence="6" id="KW-0804">Transcription</keyword>
<dbReference type="SUPFAM" id="SSF64484">
    <property type="entry name" value="beta and beta-prime subunits of DNA dependent RNA-polymerase"/>
    <property type="match status" value="1"/>
</dbReference>
<dbReference type="EMBL" id="CAAALY010076762">
    <property type="protein sequence ID" value="VEL25874.1"/>
    <property type="molecule type" value="Genomic_DNA"/>
</dbReference>
<evidence type="ECO:0000259" key="8">
    <source>
        <dbReference type="Pfam" id="PF04566"/>
    </source>
</evidence>